<protein>
    <submittedName>
        <fullName evidence="2">Uncharacterized protein</fullName>
    </submittedName>
</protein>
<feature type="non-terminal residue" evidence="2">
    <location>
        <position position="37"/>
    </location>
</feature>
<organism evidence="2">
    <name type="scientific">hydrothermal vent metagenome</name>
    <dbReference type="NCBI Taxonomy" id="652676"/>
    <lineage>
        <taxon>unclassified sequences</taxon>
        <taxon>metagenomes</taxon>
        <taxon>ecological metagenomes</taxon>
    </lineage>
</organism>
<dbReference type="EMBL" id="UOGK01000712">
    <property type="protein sequence ID" value="VAX42542.1"/>
    <property type="molecule type" value="Genomic_DNA"/>
</dbReference>
<feature type="region of interest" description="Disordered" evidence="1">
    <location>
        <begin position="1"/>
        <end position="23"/>
    </location>
</feature>
<name>A0A3B1DP33_9ZZZZ</name>
<evidence type="ECO:0000313" key="2">
    <source>
        <dbReference type="EMBL" id="VAX42542.1"/>
    </source>
</evidence>
<evidence type="ECO:0000256" key="1">
    <source>
        <dbReference type="SAM" id="MobiDB-lite"/>
    </source>
</evidence>
<dbReference type="AlphaFoldDB" id="A0A3B1DP33"/>
<gene>
    <name evidence="2" type="ORF">MNBD_PLANCTO03-996</name>
</gene>
<reference evidence="2" key="1">
    <citation type="submission" date="2018-06" db="EMBL/GenBank/DDBJ databases">
        <authorList>
            <person name="Zhirakovskaya E."/>
        </authorList>
    </citation>
    <scope>NUCLEOTIDE SEQUENCE</scope>
</reference>
<accession>A0A3B1DP33</accession>
<sequence>MTDHNTPTKHLDQMPCGPRPEWWGKGTRSRLETVFLA</sequence>
<proteinExistence type="predicted"/>